<comment type="subcellular location">
    <subcellularLocation>
        <location evidence="1">Cytoplasm</location>
    </subcellularLocation>
</comment>
<dbReference type="FunCoup" id="W5M841">
    <property type="interactions" value="122"/>
</dbReference>
<reference evidence="6" key="3">
    <citation type="submission" date="2025-09" db="UniProtKB">
        <authorList>
            <consortium name="Ensembl"/>
        </authorList>
    </citation>
    <scope>IDENTIFICATION</scope>
</reference>
<dbReference type="EMBL" id="AHAT01029695">
    <property type="status" value="NOT_ANNOTATED_CDS"/>
    <property type="molecule type" value="Genomic_DNA"/>
</dbReference>
<dbReference type="PANTHER" id="PTHR13105">
    <property type="entry name" value="MYELOID LEUKEMIA FACTOR"/>
    <property type="match status" value="1"/>
</dbReference>
<dbReference type="GeneTree" id="ENSGT00390000005023"/>
<reference evidence="7" key="1">
    <citation type="submission" date="2011-12" db="EMBL/GenBank/DDBJ databases">
        <title>The Draft Genome of Lepisosteus oculatus.</title>
        <authorList>
            <consortium name="The Broad Institute Genome Assembly &amp; Analysis Group"/>
            <consortium name="Computational R&amp;D Group"/>
            <consortium name="and Sequencing Platform"/>
            <person name="Di Palma F."/>
            <person name="Alfoldi J."/>
            <person name="Johnson J."/>
            <person name="Berlin A."/>
            <person name="Gnerre S."/>
            <person name="Jaffe D."/>
            <person name="MacCallum I."/>
            <person name="Young S."/>
            <person name="Walker B.J."/>
            <person name="Lander E.S."/>
            <person name="Lindblad-Toh K."/>
        </authorList>
    </citation>
    <scope>NUCLEOTIDE SEQUENCE [LARGE SCALE GENOMIC DNA]</scope>
</reference>
<dbReference type="InParanoid" id="W5M841"/>
<dbReference type="GO" id="GO:0005634">
    <property type="term" value="C:nucleus"/>
    <property type="evidence" value="ECO:0000318"/>
    <property type="project" value="GO_Central"/>
</dbReference>
<dbReference type="InterPro" id="IPR019376">
    <property type="entry name" value="Myeloid_leukemia_factor"/>
</dbReference>
<dbReference type="Pfam" id="PF10248">
    <property type="entry name" value="Mlf1IP"/>
    <property type="match status" value="1"/>
</dbReference>
<protein>
    <submittedName>
        <fullName evidence="6">Myeloid leukemia factor 1</fullName>
    </submittedName>
</protein>
<dbReference type="OrthoDB" id="8707547at2759"/>
<dbReference type="Bgee" id="ENSLOCG00000003813">
    <property type="expression patterns" value="Expressed in heart and 12 other cell types or tissues"/>
</dbReference>
<reference evidence="6" key="2">
    <citation type="submission" date="2025-08" db="UniProtKB">
        <authorList>
            <consortium name="Ensembl"/>
        </authorList>
    </citation>
    <scope>IDENTIFICATION</scope>
</reference>
<keyword evidence="3" id="KW-0963">Cytoplasm</keyword>
<comment type="similarity">
    <text evidence="2">Belongs to the MLF family.</text>
</comment>
<dbReference type="GeneID" id="102691897"/>
<dbReference type="GO" id="GO:0005737">
    <property type="term" value="C:cytoplasm"/>
    <property type="evidence" value="ECO:0000318"/>
    <property type="project" value="GO_Central"/>
</dbReference>
<organism evidence="6 7">
    <name type="scientific">Lepisosteus oculatus</name>
    <name type="common">Spotted gar</name>
    <dbReference type="NCBI Taxonomy" id="7918"/>
    <lineage>
        <taxon>Eukaryota</taxon>
        <taxon>Metazoa</taxon>
        <taxon>Chordata</taxon>
        <taxon>Craniata</taxon>
        <taxon>Vertebrata</taxon>
        <taxon>Euteleostomi</taxon>
        <taxon>Actinopterygii</taxon>
        <taxon>Neopterygii</taxon>
        <taxon>Holostei</taxon>
        <taxon>Semionotiformes</taxon>
        <taxon>Lepisosteidae</taxon>
        <taxon>Lepisosteus</taxon>
    </lineage>
</organism>
<dbReference type="OMA" id="MLMPFGF"/>
<feature type="region of interest" description="Disordered" evidence="5">
    <location>
        <begin position="215"/>
        <end position="270"/>
    </location>
</feature>
<dbReference type="RefSeq" id="XP_015216417.1">
    <property type="nucleotide sequence ID" value="XM_015360931.2"/>
</dbReference>
<name>W5M841_LEPOC</name>
<sequence length="270" mass="30901">MFNSTLREFEEDPFFADPFRAHNEHVRQMMRSFSEPFGRDPFLSIADGTTGNQRGNLNASMALREGHRASDARNPFSMMDSMMSSMRNRVVEMHRNFENLSNDSNVHSFSSSSVMTYSKVGDEPAKVFQATNQTRRAPGGIKETRQSLKDSESGLEKMAIGHHIRDRAHVIEQKQNRKTGEREMNQDFLNLDESEAQSFDDEWQREVSKFKPSVPLSRLEAPKQRTVHRAAIASKADEGRREKHRPKGPAEVKNARLEDLNIKGSRVIKH</sequence>
<evidence type="ECO:0000256" key="5">
    <source>
        <dbReference type="SAM" id="MobiDB-lite"/>
    </source>
</evidence>
<keyword evidence="4" id="KW-0597">Phosphoprotein</keyword>
<dbReference type="Ensembl" id="ENSLOCT00000004557.1">
    <property type="protein sequence ID" value="ENSLOCP00000004549.1"/>
    <property type="gene ID" value="ENSLOCG00000003813.1"/>
</dbReference>
<evidence type="ECO:0000256" key="3">
    <source>
        <dbReference type="ARBA" id="ARBA00022490"/>
    </source>
</evidence>
<evidence type="ECO:0000256" key="4">
    <source>
        <dbReference type="ARBA" id="ARBA00022553"/>
    </source>
</evidence>
<dbReference type="CTD" id="4291"/>
<dbReference type="GO" id="GO:0006355">
    <property type="term" value="P:regulation of DNA-templated transcription"/>
    <property type="evidence" value="ECO:0000318"/>
    <property type="project" value="GO_Central"/>
</dbReference>
<dbReference type="AlphaFoldDB" id="W5M841"/>
<keyword evidence="7" id="KW-1185">Reference proteome</keyword>
<dbReference type="STRING" id="7918.ENSLOCP00000004549"/>
<evidence type="ECO:0000313" key="7">
    <source>
        <dbReference type="Proteomes" id="UP000018468"/>
    </source>
</evidence>
<feature type="compositionally biased region" description="Basic and acidic residues" evidence="5">
    <location>
        <begin position="248"/>
        <end position="261"/>
    </location>
</feature>
<dbReference type="Proteomes" id="UP000018468">
    <property type="component" value="Linkage group LG14"/>
</dbReference>
<accession>W5M841</accession>
<dbReference type="HOGENOM" id="CLU_063313_0_1_1"/>
<dbReference type="eggNOG" id="KOG4049">
    <property type="taxonomic scope" value="Eukaryota"/>
</dbReference>
<proteinExistence type="inferred from homology"/>
<evidence type="ECO:0000313" key="6">
    <source>
        <dbReference type="Ensembl" id="ENSLOCP00000004549.1"/>
    </source>
</evidence>
<evidence type="ECO:0000256" key="2">
    <source>
        <dbReference type="ARBA" id="ARBA00008332"/>
    </source>
</evidence>
<evidence type="ECO:0000256" key="1">
    <source>
        <dbReference type="ARBA" id="ARBA00004496"/>
    </source>
</evidence>